<dbReference type="EMBL" id="CP021425">
    <property type="protein sequence ID" value="ARU59130.1"/>
    <property type="molecule type" value="Genomic_DNA"/>
</dbReference>
<evidence type="ECO:0000313" key="2">
    <source>
        <dbReference type="EMBL" id="ARU59130.1"/>
    </source>
</evidence>
<name>A0A1Y0IFW9_9GAMM</name>
<organism evidence="2 3">
    <name type="scientific">Oleiphilus messinensis</name>
    <dbReference type="NCBI Taxonomy" id="141451"/>
    <lineage>
        <taxon>Bacteria</taxon>
        <taxon>Pseudomonadati</taxon>
        <taxon>Pseudomonadota</taxon>
        <taxon>Gammaproteobacteria</taxon>
        <taxon>Oceanospirillales</taxon>
        <taxon>Oleiphilaceae</taxon>
        <taxon>Oleiphilus</taxon>
    </lineage>
</organism>
<evidence type="ECO:0000256" key="1">
    <source>
        <dbReference type="SAM" id="Phobius"/>
    </source>
</evidence>
<gene>
    <name evidence="2" type="ORF">OLMES_5146</name>
</gene>
<feature type="transmembrane region" description="Helical" evidence="1">
    <location>
        <begin position="221"/>
        <end position="242"/>
    </location>
</feature>
<dbReference type="OrthoDB" id="9204728at2"/>
<proteinExistence type="predicted"/>
<keyword evidence="1" id="KW-0812">Transmembrane</keyword>
<feature type="transmembrane region" description="Helical" evidence="1">
    <location>
        <begin position="157"/>
        <end position="175"/>
    </location>
</feature>
<sequence>MTSPTEVRSLSNALAKNHHCIVVMSPEEFLNFAITQKRNQGMTNIQVSTWLDSLVANSEKASSVAKAQWNQNKATVKEGGAYLPVLSDLLSLAKLAREMHKGGHILSKYSVKTYNGREYVLLKGYPGLRSQLTGTRYLASNPKVVSMGIGKLGASNAIRGGVGIAVVFTIAFHSIEQLMNDKATWHDFVGGVSVDLASIAVGSGIAWGAVATVVGTSAMVAIGPIAIVVVVGMGITVALNAIGDHYRLSDRLAELLKESEQRMRHNISDMKREVMRGLNYADEDPVGFFHRLFGVPYFGYQ</sequence>
<dbReference type="KEGG" id="ome:OLMES_5146"/>
<keyword evidence="3" id="KW-1185">Reference proteome</keyword>
<evidence type="ECO:0000313" key="3">
    <source>
        <dbReference type="Proteomes" id="UP000196027"/>
    </source>
</evidence>
<keyword evidence="1" id="KW-1133">Transmembrane helix</keyword>
<keyword evidence="1" id="KW-0472">Membrane</keyword>
<accession>A0A1Y0IFW9</accession>
<reference evidence="2 3" key="1">
    <citation type="submission" date="2017-05" db="EMBL/GenBank/DDBJ databases">
        <title>Genomic insights into alkan degradation activity of Oleiphilus messinensis.</title>
        <authorList>
            <person name="Kozyavkin S.A."/>
            <person name="Slesarev A.I."/>
            <person name="Golyshin P.N."/>
            <person name="Korzhenkov A."/>
            <person name="Golyshina O.N."/>
            <person name="Toshchakov S.V."/>
        </authorList>
    </citation>
    <scope>NUCLEOTIDE SEQUENCE [LARGE SCALE GENOMIC DNA]</scope>
    <source>
        <strain evidence="2 3">ME102</strain>
    </source>
</reference>
<dbReference type="RefSeq" id="WP_087463833.1">
    <property type="nucleotide sequence ID" value="NZ_CP021425.1"/>
</dbReference>
<protein>
    <submittedName>
        <fullName evidence="2">PMP-22/EMP/MP20/Claudin family multipass membrane protein</fullName>
    </submittedName>
</protein>
<dbReference type="Proteomes" id="UP000196027">
    <property type="component" value="Chromosome"/>
</dbReference>
<feature type="transmembrane region" description="Helical" evidence="1">
    <location>
        <begin position="196"/>
        <end position="215"/>
    </location>
</feature>
<dbReference type="AlphaFoldDB" id="A0A1Y0IFW9"/>